<name>A0AAV5W7A5_9BILA</name>
<evidence type="ECO:0000313" key="2">
    <source>
        <dbReference type="Proteomes" id="UP001432322"/>
    </source>
</evidence>
<protein>
    <submittedName>
        <fullName evidence="1">Uncharacterized protein</fullName>
    </submittedName>
</protein>
<comment type="caution">
    <text evidence="1">The sequence shown here is derived from an EMBL/GenBank/DDBJ whole genome shotgun (WGS) entry which is preliminary data.</text>
</comment>
<feature type="non-terminal residue" evidence="1">
    <location>
        <position position="1"/>
    </location>
</feature>
<evidence type="ECO:0000313" key="1">
    <source>
        <dbReference type="EMBL" id="GMT26661.1"/>
    </source>
</evidence>
<accession>A0AAV5W7A5</accession>
<proteinExistence type="predicted"/>
<reference evidence="1" key="1">
    <citation type="submission" date="2023-10" db="EMBL/GenBank/DDBJ databases">
        <title>Genome assembly of Pristionchus species.</title>
        <authorList>
            <person name="Yoshida K."/>
            <person name="Sommer R.J."/>
        </authorList>
    </citation>
    <scope>NUCLEOTIDE SEQUENCE</scope>
    <source>
        <strain evidence="1">RS5133</strain>
    </source>
</reference>
<dbReference type="EMBL" id="BTSY01000005">
    <property type="protein sequence ID" value="GMT26661.1"/>
    <property type="molecule type" value="Genomic_DNA"/>
</dbReference>
<sequence length="220" mass="25069">GASAAVDETVLEQVTEQFDFAEIDLRFFFRLQLIVINFARQSKIPIHSITTVDFSPDPLELFELPWAQSLTVIHMTPGFSDQQILELAKLGRRDLVLTANLSNPATIHRLIEMVHSSRVRRVSITVEIDYYHRFLNSISLREEGDQLLDVLDPSSPVLWFEIDSTYPQYILNTGRGYVYVCASGRNRTIRISTEKVPVPYLESPSHSMSLSRLCPGHDFS</sequence>
<gene>
    <name evidence="1" type="ORF">PFISCL1PPCAC_17958</name>
</gene>
<dbReference type="AlphaFoldDB" id="A0AAV5W7A5"/>
<dbReference type="Proteomes" id="UP001432322">
    <property type="component" value="Unassembled WGS sequence"/>
</dbReference>
<organism evidence="1 2">
    <name type="scientific">Pristionchus fissidentatus</name>
    <dbReference type="NCBI Taxonomy" id="1538716"/>
    <lineage>
        <taxon>Eukaryota</taxon>
        <taxon>Metazoa</taxon>
        <taxon>Ecdysozoa</taxon>
        <taxon>Nematoda</taxon>
        <taxon>Chromadorea</taxon>
        <taxon>Rhabditida</taxon>
        <taxon>Rhabditina</taxon>
        <taxon>Diplogasteromorpha</taxon>
        <taxon>Diplogasteroidea</taxon>
        <taxon>Neodiplogasteridae</taxon>
        <taxon>Pristionchus</taxon>
    </lineage>
</organism>
<keyword evidence="2" id="KW-1185">Reference proteome</keyword>